<dbReference type="RefSeq" id="XP_033422161.1">
    <property type="nucleotide sequence ID" value="XM_033574143.1"/>
</dbReference>
<dbReference type="EMBL" id="QUQM01000005">
    <property type="protein sequence ID" value="KAA8642799.1"/>
    <property type="molecule type" value="Genomic_DNA"/>
</dbReference>
<feature type="transmembrane region" description="Helical" evidence="6">
    <location>
        <begin position="85"/>
        <end position="102"/>
    </location>
</feature>
<protein>
    <submittedName>
        <fullName evidence="7">Uncharacterized protein</fullName>
    </submittedName>
</protein>
<comment type="caution">
    <text evidence="7">The sequence shown here is derived from an EMBL/GenBank/DDBJ whole genome shotgun (WGS) entry which is preliminary data.</text>
</comment>
<keyword evidence="5" id="KW-0479">Metal-binding</keyword>
<feature type="transmembrane region" description="Helical" evidence="6">
    <location>
        <begin position="114"/>
        <end position="136"/>
    </location>
</feature>
<dbReference type="GO" id="GO:0006882">
    <property type="term" value="P:intracellular zinc ion homeostasis"/>
    <property type="evidence" value="ECO:0007669"/>
    <property type="project" value="TreeGrafter"/>
</dbReference>
<evidence type="ECO:0000256" key="6">
    <source>
        <dbReference type="SAM" id="Phobius"/>
    </source>
</evidence>
<dbReference type="GeneID" id="54332253"/>
<dbReference type="AlphaFoldDB" id="A0A5M9ME61"/>
<dbReference type="Pfam" id="PF03006">
    <property type="entry name" value="HlyIII"/>
    <property type="match status" value="1"/>
</dbReference>
<dbReference type="Proteomes" id="UP000324241">
    <property type="component" value="Unassembled WGS sequence"/>
</dbReference>
<sequence length="317" mass="35427">MAIESFRLGISFLLRPVSLGQNKPTPQRPSPPSKDQIFHISQVPEWMQWDPYIVHGYRPQLGSFEDCFWSLFYLHNEFINTWSHLLPGLYFMALLVMAEYWISYVPLDVAFSDILAIQMYMAGSAGCLIFSAAFHATNARSQQVAAAFLKLDYLGIIITISTTCMSVTYFGLYHSAFLQAAYISLTAFCAAIVFWVILDPRMDGVHSGHLRATVFTLLATSGVAPILHVAAFEGAYGLKRFPLESLSVTLTSYAVGTAVYVSRFPEKFWSHRFDLLGASHQIFHVLIVFGHIVHLYGLRGVLVQCSLDTVPQINAAP</sequence>
<proteinExistence type="predicted"/>
<dbReference type="VEuPathDB" id="FungiDB:EYZ11_008081"/>
<gene>
    <name evidence="7" type="ORF">ATNIH1004_009551</name>
</gene>
<evidence type="ECO:0000256" key="4">
    <source>
        <dbReference type="ARBA" id="ARBA00023136"/>
    </source>
</evidence>
<keyword evidence="3 6" id="KW-1133">Transmembrane helix</keyword>
<feature type="transmembrane region" description="Helical" evidence="6">
    <location>
        <begin position="282"/>
        <end position="302"/>
    </location>
</feature>
<evidence type="ECO:0000313" key="7">
    <source>
        <dbReference type="EMBL" id="KAA8642799.1"/>
    </source>
</evidence>
<dbReference type="PANTHER" id="PTHR20855">
    <property type="entry name" value="ADIPOR/PROGESTIN RECEPTOR-RELATED"/>
    <property type="match status" value="1"/>
</dbReference>
<feature type="transmembrane region" description="Helical" evidence="6">
    <location>
        <begin position="148"/>
        <end position="170"/>
    </location>
</feature>
<dbReference type="GO" id="GO:0046872">
    <property type="term" value="F:metal ion binding"/>
    <property type="evidence" value="ECO:0007669"/>
    <property type="project" value="UniProtKB-KW"/>
</dbReference>
<evidence type="ECO:0000256" key="2">
    <source>
        <dbReference type="ARBA" id="ARBA00022692"/>
    </source>
</evidence>
<evidence type="ECO:0000256" key="3">
    <source>
        <dbReference type="ARBA" id="ARBA00022989"/>
    </source>
</evidence>
<dbReference type="GO" id="GO:0016020">
    <property type="term" value="C:membrane"/>
    <property type="evidence" value="ECO:0007669"/>
    <property type="project" value="UniProtKB-SubCell"/>
</dbReference>
<keyword evidence="2 6" id="KW-0812">Transmembrane</keyword>
<reference evidence="7 8" key="1">
    <citation type="submission" date="2019-08" db="EMBL/GenBank/DDBJ databases">
        <title>The genome sequence of a newly discovered highly antifungal drug resistant Aspergillus species, Aspergillus tanneri NIH 1004.</title>
        <authorList>
            <person name="Mounaud S."/>
            <person name="Singh I."/>
            <person name="Joardar V."/>
            <person name="Pakala S."/>
            <person name="Pakala S."/>
            <person name="Venepally P."/>
            <person name="Chung J.K."/>
            <person name="Losada L."/>
            <person name="Nierman W.C."/>
        </authorList>
    </citation>
    <scope>NUCLEOTIDE SEQUENCE [LARGE SCALE GENOMIC DNA]</scope>
    <source>
        <strain evidence="7 8">NIH1004</strain>
    </source>
</reference>
<accession>A0A5M9ME61</accession>
<organism evidence="7 8">
    <name type="scientific">Aspergillus tanneri</name>
    <dbReference type="NCBI Taxonomy" id="1220188"/>
    <lineage>
        <taxon>Eukaryota</taxon>
        <taxon>Fungi</taxon>
        <taxon>Dikarya</taxon>
        <taxon>Ascomycota</taxon>
        <taxon>Pezizomycotina</taxon>
        <taxon>Eurotiomycetes</taxon>
        <taxon>Eurotiomycetidae</taxon>
        <taxon>Eurotiales</taxon>
        <taxon>Aspergillaceae</taxon>
        <taxon>Aspergillus</taxon>
        <taxon>Aspergillus subgen. Circumdati</taxon>
    </lineage>
</organism>
<feature type="binding site" evidence="5">
    <location>
        <position position="284"/>
    </location>
    <ligand>
        <name>Zn(2+)</name>
        <dbReference type="ChEBI" id="CHEBI:29105"/>
    </ligand>
</feature>
<dbReference type="PANTHER" id="PTHR20855:SF130">
    <property type="entry name" value="HAEMOLYSIN-III FAMILY PROTEIN"/>
    <property type="match status" value="1"/>
</dbReference>
<feature type="transmembrane region" description="Helical" evidence="6">
    <location>
        <begin position="210"/>
        <end position="231"/>
    </location>
</feature>
<feature type="binding site" evidence="5">
    <location>
        <position position="135"/>
    </location>
    <ligand>
        <name>Zn(2+)</name>
        <dbReference type="ChEBI" id="CHEBI:29105"/>
    </ligand>
</feature>
<feature type="binding site" evidence="5">
    <location>
        <position position="280"/>
    </location>
    <ligand>
        <name>Zn(2+)</name>
        <dbReference type="ChEBI" id="CHEBI:29105"/>
    </ligand>
</feature>
<dbReference type="InterPro" id="IPR004254">
    <property type="entry name" value="AdipoR/HlyIII-related"/>
</dbReference>
<keyword evidence="4 6" id="KW-0472">Membrane</keyword>
<feature type="transmembrane region" description="Helical" evidence="6">
    <location>
        <begin position="176"/>
        <end position="198"/>
    </location>
</feature>
<dbReference type="GO" id="GO:0038023">
    <property type="term" value="F:signaling receptor activity"/>
    <property type="evidence" value="ECO:0007669"/>
    <property type="project" value="TreeGrafter"/>
</dbReference>
<evidence type="ECO:0000256" key="5">
    <source>
        <dbReference type="PIRSR" id="PIRSR604254-1"/>
    </source>
</evidence>
<name>A0A5M9ME61_9EURO</name>
<keyword evidence="5" id="KW-0862">Zinc</keyword>
<evidence type="ECO:0000256" key="1">
    <source>
        <dbReference type="ARBA" id="ARBA00004141"/>
    </source>
</evidence>
<evidence type="ECO:0000313" key="8">
    <source>
        <dbReference type="Proteomes" id="UP000324241"/>
    </source>
</evidence>
<dbReference type="OrthoDB" id="529367at2759"/>
<comment type="subcellular location">
    <subcellularLocation>
        <location evidence="1">Membrane</location>
        <topology evidence="1">Multi-pass membrane protein</topology>
    </subcellularLocation>
</comment>